<sequence length="247" mass="26933">MTLLADIQKLEPGSEIMLFELDGTDYGADVLRFHGHAIAHTPQELAAAGANADQLPAKSIWWQGNEYAAWPVQVEGLEASGDGSSVRPKFTAGNVNARISALCLAYDDLANFRLTIRETLARYLDAENFPDGNPDADPTQESISIWFIDQKTTENNEQVSWDLISPGDGEDSIGRQMTTLCHWCMTGGYRGPYCQYTGPGFDINDQPTDDPAKDQCAGLYRSCESRFGAGNQLPFGGFPAVSIIARS</sequence>
<comment type="caution">
    <text evidence="1">The sequence shown here is derived from an EMBL/GenBank/DDBJ whole genome shotgun (WGS) entry which is preliminary data.</text>
</comment>
<organism evidence="1 2">
    <name type="scientific">Pseudomonas aeruginosa</name>
    <dbReference type="NCBI Taxonomy" id="287"/>
    <lineage>
        <taxon>Bacteria</taxon>
        <taxon>Pseudomonadati</taxon>
        <taxon>Pseudomonadota</taxon>
        <taxon>Gammaproteobacteria</taxon>
        <taxon>Pseudomonadales</taxon>
        <taxon>Pseudomonadaceae</taxon>
        <taxon>Pseudomonas</taxon>
    </lineage>
</organism>
<accession>A0A367M4N5</accession>
<dbReference type="Proteomes" id="UP000253594">
    <property type="component" value="Unassembled WGS sequence"/>
</dbReference>
<dbReference type="GO" id="GO:0051536">
    <property type="term" value="F:iron-sulfur cluster binding"/>
    <property type="evidence" value="ECO:0007669"/>
    <property type="project" value="InterPro"/>
</dbReference>
<protein>
    <submittedName>
        <fullName evidence="1">Phage minor tail protein L</fullName>
    </submittedName>
</protein>
<proteinExistence type="predicted"/>
<name>A0A367M4N5_PSEAI</name>
<dbReference type="EMBL" id="QORE01001071">
    <property type="protein sequence ID" value="RCI72141.1"/>
    <property type="molecule type" value="Genomic_DNA"/>
</dbReference>
<dbReference type="AlphaFoldDB" id="A0A367M4N5"/>
<dbReference type="GO" id="GO:0030430">
    <property type="term" value="C:host cell cytoplasm"/>
    <property type="evidence" value="ECO:0007669"/>
    <property type="project" value="InterPro"/>
</dbReference>
<dbReference type="NCBIfam" id="TIGR01600">
    <property type="entry name" value="phage_tail_L"/>
    <property type="match status" value="1"/>
</dbReference>
<evidence type="ECO:0000313" key="2">
    <source>
        <dbReference type="Proteomes" id="UP000253594"/>
    </source>
</evidence>
<evidence type="ECO:0000313" key="1">
    <source>
        <dbReference type="EMBL" id="RCI72141.1"/>
    </source>
</evidence>
<dbReference type="GO" id="GO:0046718">
    <property type="term" value="P:symbiont entry into host cell"/>
    <property type="evidence" value="ECO:0007669"/>
    <property type="project" value="InterPro"/>
</dbReference>
<gene>
    <name evidence="1" type="ORF">DT376_25340</name>
</gene>
<dbReference type="InterPro" id="IPR006487">
    <property type="entry name" value="Phage_lambda_L"/>
</dbReference>
<dbReference type="RefSeq" id="WP_058143090.1">
    <property type="nucleotide sequence ID" value="NZ_CBDDSD010000001.1"/>
</dbReference>
<reference evidence="1 2" key="1">
    <citation type="submission" date="2018-07" db="EMBL/GenBank/DDBJ databases">
        <title>Mechanisms of high-level aminoglycoside resistance among Gram-negative pathogens in Brazil.</title>
        <authorList>
            <person name="Ballaben A.S."/>
            <person name="Darini A.L.C."/>
            <person name="Doi Y."/>
        </authorList>
    </citation>
    <scope>NUCLEOTIDE SEQUENCE [LARGE SCALE GENOMIC DNA]</scope>
    <source>
        <strain evidence="1 2">B2-305</strain>
    </source>
</reference>
<dbReference type="Pfam" id="PF05100">
    <property type="entry name" value="Phage_tail_L"/>
    <property type="match status" value="1"/>
</dbReference>